<protein>
    <recommendedName>
        <fullName evidence="1">Methyltransferase type 11 domain-containing protein</fullName>
    </recommendedName>
</protein>
<dbReference type="PANTHER" id="PTHR43591:SF110">
    <property type="entry name" value="RHODANESE DOMAIN-CONTAINING PROTEIN"/>
    <property type="match status" value="1"/>
</dbReference>
<comment type="caution">
    <text evidence="2">The sequence shown here is derived from an EMBL/GenBank/DDBJ whole genome shotgun (WGS) entry which is preliminary data.</text>
</comment>
<dbReference type="CDD" id="cd02440">
    <property type="entry name" value="AdoMet_MTases"/>
    <property type="match status" value="1"/>
</dbReference>
<gene>
    <name evidence="2" type="ORF">MsAg5_12380</name>
</gene>
<reference evidence="2" key="1">
    <citation type="submission" date="2023-06" db="EMBL/GenBank/DDBJ databases">
        <title>Genome sequence of Methanosarcinaceae archaeon Ag5.</title>
        <authorList>
            <person name="Protasov E."/>
            <person name="Platt K."/>
            <person name="Poehlein A."/>
            <person name="Daniel R."/>
            <person name="Brune A."/>
        </authorList>
    </citation>
    <scope>NUCLEOTIDE SEQUENCE</scope>
    <source>
        <strain evidence="2">Ag5</strain>
    </source>
</reference>
<evidence type="ECO:0000313" key="3">
    <source>
        <dbReference type="Proteomes" id="UP001271789"/>
    </source>
</evidence>
<proteinExistence type="predicted"/>
<dbReference type="SUPFAM" id="SSF53335">
    <property type="entry name" value="S-adenosyl-L-methionine-dependent methyltransferases"/>
    <property type="match status" value="1"/>
</dbReference>
<dbReference type="RefSeq" id="WP_338099787.1">
    <property type="nucleotide sequence ID" value="NZ_JAWDKD010000019.1"/>
</dbReference>
<evidence type="ECO:0000259" key="1">
    <source>
        <dbReference type="Pfam" id="PF08241"/>
    </source>
</evidence>
<keyword evidence="3" id="KW-1185">Reference proteome</keyword>
<sequence length="225" mass="25587">MSGKKDVDAWDLEYAHLEWGGGSDAAWMKEKIPPGRLILDAGCGTGRFLKEFYASNPCIGLDFSKPAVVRSAEAIERLYNKLPESKKINAYLPEFVVGDITRLPFSGGFDAIICLGVLQHLEKAGREKAVSEFFRILQPNGYVFFEAFGVKDMKFGSEEPEPGPEPNTFVRKNGIMYHYFDESEVRDLFEKNGFQTIDIVSREKEKKYDGVVHIRHHIRGIFEKR</sequence>
<name>A0AAE4SDC9_9EURY</name>
<organism evidence="2 3">
    <name type="scientific">Methanolapillus africanus</name>
    <dbReference type="NCBI Taxonomy" id="3028297"/>
    <lineage>
        <taxon>Archaea</taxon>
        <taxon>Methanobacteriati</taxon>
        <taxon>Methanobacteriota</taxon>
        <taxon>Stenosarchaea group</taxon>
        <taxon>Methanomicrobia</taxon>
        <taxon>Methanosarcinales</taxon>
        <taxon>Methanosarcinaceae</taxon>
        <taxon>Methanolapillus</taxon>
    </lineage>
</organism>
<dbReference type="PANTHER" id="PTHR43591">
    <property type="entry name" value="METHYLTRANSFERASE"/>
    <property type="match status" value="1"/>
</dbReference>
<dbReference type="Gene3D" id="3.40.50.150">
    <property type="entry name" value="Vaccinia Virus protein VP39"/>
    <property type="match status" value="1"/>
</dbReference>
<dbReference type="Pfam" id="PF08241">
    <property type="entry name" value="Methyltransf_11"/>
    <property type="match status" value="1"/>
</dbReference>
<dbReference type="Proteomes" id="UP001271789">
    <property type="component" value="Unassembled WGS sequence"/>
</dbReference>
<dbReference type="InterPro" id="IPR029063">
    <property type="entry name" value="SAM-dependent_MTases_sf"/>
</dbReference>
<evidence type="ECO:0000313" key="2">
    <source>
        <dbReference type="EMBL" id="MDV0447352.1"/>
    </source>
</evidence>
<feature type="domain" description="Methyltransferase type 11" evidence="1">
    <location>
        <begin position="39"/>
        <end position="145"/>
    </location>
</feature>
<dbReference type="AlphaFoldDB" id="A0AAE4SDC9"/>
<dbReference type="EMBL" id="JAWDKD010000019">
    <property type="protein sequence ID" value="MDV0447352.1"/>
    <property type="molecule type" value="Genomic_DNA"/>
</dbReference>
<dbReference type="GO" id="GO:0008757">
    <property type="term" value="F:S-adenosylmethionine-dependent methyltransferase activity"/>
    <property type="evidence" value="ECO:0007669"/>
    <property type="project" value="InterPro"/>
</dbReference>
<accession>A0AAE4SDC9</accession>
<dbReference type="InterPro" id="IPR013216">
    <property type="entry name" value="Methyltransf_11"/>
</dbReference>